<sequence>MQFNEHTYSNPADRRRLDDLAGRIADDAHVIAQLADWCHAVKNSPGVTPEFEPVATGRRATAGATRPTEGVALDERRLKICTELRTAENHLLHAAAYTAGVKAALDRALDAWEGRANVSHGRTSEHAA</sequence>
<dbReference type="InterPro" id="IPR055593">
    <property type="entry name" value="DUF7169"/>
</dbReference>
<feature type="region of interest" description="Disordered" evidence="1">
    <location>
        <begin position="46"/>
        <end position="69"/>
    </location>
</feature>
<keyword evidence="3" id="KW-1185">Reference proteome</keyword>
<evidence type="ECO:0000313" key="3">
    <source>
        <dbReference type="Proteomes" id="UP001500456"/>
    </source>
</evidence>
<organism evidence="2 3">
    <name type="scientific">Streptomyces plumbiresistens</name>
    <dbReference type="NCBI Taxonomy" id="511811"/>
    <lineage>
        <taxon>Bacteria</taxon>
        <taxon>Bacillati</taxon>
        <taxon>Actinomycetota</taxon>
        <taxon>Actinomycetes</taxon>
        <taxon>Kitasatosporales</taxon>
        <taxon>Streptomycetaceae</taxon>
        <taxon>Streptomyces</taxon>
    </lineage>
</organism>
<feature type="compositionally biased region" description="Low complexity" evidence="1">
    <location>
        <begin position="55"/>
        <end position="66"/>
    </location>
</feature>
<reference evidence="3" key="1">
    <citation type="journal article" date="2019" name="Int. J. Syst. Evol. Microbiol.">
        <title>The Global Catalogue of Microorganisms (GCM) 10K type strain sequencing project: providing services to taxonomists for standard genome sequencing and annotation.</title>
        <authorList>
            <consortium name="The Broad Institute Genomics Platform"/>
            <consortium name="The Broad Institute Genome Sequencing Center for Infectious Disease"/>
            <person name="Wu L."/>
            <person name="Ma J."/>
        </authorList>
    </citation>
    <scope>NUCLEOTIDE SEQUENCE [LARGE SCALE GENOMIC DNA]</scope>
    <source>
        <strain evidence="3">JCM 16924</strain>
    </source>
</reference>
<evidence type="ECO:0000313" key="2">
    <source>
        <dbReference type="EMBL" id="GAA4031038.1"/>
    </source>
</evidence>
<proteinExistence type="predicted"/>
<name>A0ABP7TVA9_9ACTN</name>
<gene>
    <name evidence="2" type="ORF">GCM10022232_91220</name>
</gene>
<protein>
    <submittedName>
        <fullName evidence="2">Uncharacterized protein</fullName>
    </submittedName>
</protein>
<dbReference type="Pfam" id="PF23773">
    <property type="entry name" value="DUF7169"/>
    <property type="match status" value="1"/>
</dbReference>
<dbReference type="RefSeq" id="WP_345571675.1">
    <property type="nucleotide sequence ID" value="NZ_BAAAZX010000052.1"/>
</dbReference>
<accession>A0ABP7TVA9</accession>
<dbReference type="Proteomes" id="UP001500456">
    <property type="component" value="Unassembled WGS sequence"/>
</dbReference>
<dbReference type="EMBL" id="BAAAZX010000052">
    <property type="protein sequence ID" value="GAA4031038.1"/>
    <property type="molecule type" value="Genomic_DNA"/>
</dbReference>
<evidence type="ECO:0000256" key="1">
    <source>
        <dbReference type="SAM" id="MobiDB-lite"/>
    </source>
</evidence>
<comment type="caution">
    <text evidence="2">The sequence shown here is derived from an EMBL/GenBank/DDBJ whole genome shotgun (WGS) entry which is preliminary data.</text>
</comment>